<sequence length="512" mass="59365">MATTQRKKYDEFLDLSNEIVTDVFDVSEREKQMSREGQDGRLNGIDIAEIENILSAGTSNFSLRREQDSTEVTEDDITESTDKVEEEHDDSNRVVTHDDEESTTDESETVTKFEETESTVVKEKDNLAPMKAASQEFISESPKTAESMSEGSANQIDLDQSLSELEAVADNIDETVPDQMPILDTTKNDHQVELAGSDGNENSTSINVLLAEQLNRVVTQNNLMIAQVDQLQKYNDELYRKNNKWQEYRNEATVYIHNTNEKYEQIIKDLKNSHAQELDTIENEWAKQFEDKSTEVEKRYMDFEQKTKSITDAGRKERISLEARIKTLQDNEAQLRQKYDDEKINRQHLETRLRNAEQEIANFDEEHGRIEETSNKNLVKVQQQTEQVDLLNERIRTLIEQNKAWEHQVDELKQKSIDDFKNTRNQMDQIIADLTDKNAALDAQKQTLENKYAAVLQRTRSLEYTTRNLQEQNNDLIKRVKQNDDQDLKLDADGVPDFNNDFPFSTQDRSDK</sequence>
<evidence type="ECO:0000313" key="3">
    <source>
        <dbReference type="Proteomes" id="UP000371977"/>
    </source>
</evidence>
<protein>
    <submittedName>
        <fullName evidence="2">Uncharacterized protein</fullName>
    </submittedName>
</protein>
<reference evidence="2 3" key="1">
    <citation type="submission" date="2019-01" db="EMBL/GenBank/DDBJ databases">
        <title>Weissella sp. nov., a novel lactic acid bacterium isolated from animal feces.</title>
        <authorList>
            <person name="Wang L.-T."/>
        </authorList>
    </citation>
    <scope>NUCLEOTIDE SEQUENCE [LARGE SCALE GENOMIC DNA]</scope>
    <source>
        <strain evidence="2 3">8H-2</strain>
    </source>
</reference>
<feature type="region of interest" description="Disordered" evidence="1">
    <location>
        <begin position="62"/>
        <end position="128"/>
    </location>
</feature>
<feature type="compositionally biased region" description="Basic and acidic residues" evidence="1">
    <location>
        <begin position="480"/>
        <end position="492"/>
    </location>
</feature>
<dbReference type="EMBL" id="SDGZ01000022">
    <property type="protein sequence ID" value="TYC48355.1"/>
    <property type="molecule type" value="Genomic_DNA"/>
</dbReference>
<feature type="compositionally biased region" description="Acidic residues" evidence="1">
    <location>
        <begin position="69"/>
        <end position="79"/>
    </location>
</feature>
<keyword evidence="3" id="KW-1185">Reference proteome</keyword>
<feature type="compositionally biased region" description="Polar residues" evidence="1">
    <location>
        <begin position="502"/>
        <end position="512"/>
    </location>
</feature>
<comment type="caution">
    <text evidence="2">The sequence shown here is derived from an EMBL/GenBank/DDBJ whole genome shotgun (WGS) entry which is preliminary data.</text>
</comment>
<dbReference type="AlphaFoldDB" id="A0A6C2C4Z9"/>
<feature type="region of interest" description="Disordered" evidence="1">
    <location>
        <begin position="480"/>
        <end position="512"/>
    </location>
</feature>
<proteinExistence type="predicted"/>
<organism evidence="2 3">
    <name type="scientific">Weissella muntiaci</name>
    <dbReference type="NCBI Taxonomy" id="2508881"/>
    <lineage>
        <taxon>Bacteria</taxon>
        <taxon>Bacillati</taxon>
        <taxon>Bacillota</taxon>
        <taxon>Bacilli</taxon>
        <taxon>Lactobacillales</taxon>
        <taxon>Lactobacillaceae</taxon>
        <taxon>Weissella</taxon>
    </lineage>
</organism>
<name>A0A6C2C4Z9_9LACO</name>
<dbReference type="Proteomes" id="UP000371977">
    <property type="component" value="Unassembled WGS sequence"/>
</dbReference>
<feature type="compositionally biased region" description="Acidic residues" evidence="1">
    <location>
        <begin position="98"/>
        <end position="108"/>
    </location>
</feature>
<feature type="compositionally biased region" description="Basic and acidic residues" evidence="1">
    <location>
        <begin position="80"/>
        <end position="97"/>
    </location>
</feature>
<dbReference type="RefSeq" id="WP_148623254.1">
    <property type="nucleotide sequence ID" value="NZ_SDGZ01000022.1"/>
</dbReference>
<evidence type="ECO:0000313" key="2">
    <source>
        <dbReference type="EMBL" id="TYC48355.1"/>
    </source>
</evidence>
<accession>A0A6C2C4Z9</accession>
<feature type="compositionally biased region" description="Basic and acidic residues" evidence="1">
    <location>
        <begin position="109"/>
        <end position="126"/>
    </location>
</feature>
<evidence type="ECO:0000256" key="1">
    <source>
        <dbReference type="SAM" id="MobiDB-lite"/>
    </source>
</evidence>
<gene>
    <name evidence="2" type="ORF">ESZ50_09085</name>
</gene>